<dbReference type="SUPFAM" id="SSF64586">
    <property type="entry name" value="C-terminal domain of ProRS"/>
    <property type="match status" value="1"/>
</dbReference>
<dbReference type="GO" id="GO:0005737">
    <property type="term" value="C:cytoplasm"/>
    <property type="evidence" value="ECO:0007669"/>
    <property type="project" value="InterPro"/>
</dbReference>
<dbReference type="Pfam" id="PF03129">
    <property type="entry name" value="HGTP_anticodon"/>
    <property type="match status" value="1"/>
</dbReference>
<dbReference type="InterPro" id="IPR045864">
    <property type="entry name" value="aa-tRNA-synth_II/BPL/LPL"/>
</dbReference>
<keyword evidence="2 12" id="KW-0436">Ligase</keyword>
<dbReference type="InterPro" id="IPR017449">
    <property type="entry name" value="Pro-tRNA_synth_II"/>
</dbReference>
<sequence length="935" mass="104741">MEGYAPQGDEVKKEEKKEEKAAKAKAAEGKKPAAKKEAKQAAPKKEAASKQQSKGGGLVVKKAESVPDWYAEVIGKGQLIEKYPVKGCFILRPWAYKLWEQIQGWLDTQIKILGVENCYFPMFIPKCYMEKESDHLDDFAPELAMVTKFGNEEIDEPVAIRPTSETAMYAAFSSWVQSHRDLPLKLNQWCSVVRWEVKQTTPFLRTREFLWQEGHTAYAEKADAEKEVLDILELYARVYEELLAIPVVRGTKTKAETFPGADYTTTVEAFVPATGRAIQGATSHHLGQNFSKMFNIQFQDPKDPTGAAIEYAYQNSWGLTQRTIGVMVMVHGDDKGLVLPPNVAGYQVVIVPLGIKASSTEEDKKSLAEVSQAYTKRLRAAGVRVFLDDDNTNSPGWKFNNWEMKGVPLRMELGPLDIQKGEFVLAKRNILDQKAGKVIGKHDSLEDDVKRTLDEIHNELYSKALAERDSRLATISEWKDFSPNLNEGKMVMVPFCGEKECEERMKEKSKEEAAEVEVAGGLKMGAKSLCVPLELGLHASRAAVEPGMAWPTDGDVRHCRLCLVLSCLSLISIAQTSQPSQCADGTCPKGRKDSGVLLMQLKPKLRRAESNTTDQDEKWPSCCARCGSRGWCSPMSGKCHDLQNKLYYEACEAHPADAVKVGALDWSDEFEGAEIDSASWVLLEAEGGVPSVKYTSRRDNAFVEDGSLKIVAKCEDMGRWNYSSARLTTERLREWGPGHRIELRARAPAGRGAWPAAWMLPSQGHHGTEHGGEIGIMETTGCISDKVQAAVQTGAFNAGNKLQKGHHFYTTVSNWHVYTLDWLPGRLKWYVDGVSFFSFTPDSFSIAEWPFSKNFFLNLDVAVAGPWAGFCLDGHLPSCTKKEEFGRDQVFEVDYVRVYRLDEEKYKKDCPCKCVYPECQWNDQVMQWTMFGRSY</sequence>
<comment type="caution">
    <text evidence="12">The sequence shown here is derived from an EMBL/GenBank/DDBJ whole genome shotgun (WGS) entry which is preliminary data.</text>
</comment>
<dbReference type="GO" id="GO:0004827">
    <property type="term" value="F:proline-tRNA ligase activity"/>
    <property type="evidence" value="ECO:0007669"/>
    <property type="project" value="UniProtKB-EC"/>
</dbReference>
<dbReference type="PANTHER" id="PTHR43382">
    <property type="entry name" value="PROLYL-TRNA SYNTHETASE"/>
    <property type="match status" value="1"/>
</dbReference>
<dbReference type="HAMAP" id="MF_01571">
    <property type="entry name" value="Pro_tRNA_synth_type3"/>
    <property type="match status" value="1"/>
</dbReference>
<evidence type="ECO:0000256" key="3">
    <source>
        <dbReference type="ARBA" id="ARBA00022741"/>
    </source>
</evidence>
<feature type="domain" description="GH16" evidence="11">
    <location>
        <begin position="641"/>
        <end position="904"/>
    </location>
</feature>
<dbReference type="AlphaFoldDB" id="A0A1Q9ENZ6"/>
<dbReference type="SMART" id="SM00946">
    <property type="entry name" value="ProRS-C_1"/>
    <property type="match status" value="1"/>
</dbReference>
<dbReference type="InterPro" id="IPR016061">
    <property type="entry name" value="Pro-tRNA_ligase_II_C"/>
</dbReference>
<evidence type="ECO:0000256" key="6">
    <source>
        <dbReference type="ARBA" id="ARBA00023146"/>
    </source>
</evidence>
<keyword evidence="4" id="KW-0067">ATP-binding</keyword>
<dbReference type="Pfam" id="PF00587">
    <property type="entry name" value="tRNA-synt_2b"/>
    <property type="match status" value="1"/>
</dbReference>
<proteinExistence type="inferred from homology"/>
<dbReference type="InterPro" id="IPR006195">
    <property type="entry name" value="aa-tRNA-synth_II"/>
</dbReference>
<accession>A0A1Q9ENZ6</accession>
<evidence type="ECO:0000256" key="7">
    <source>
        <dbReference type="ARBA" id="ARBA00029731"/>
    </source>
</evidence>
<dbReference type="Gene3D" id="3.40.50.800">
    <property type="entry name" value="Anticodon-binding domain"/>
    <property type="match status" value="1"/>
</dbReference>
<dbReference type="EC" id="6.1.1.15" evidence="1"/>
<dbReference type="Proteomes" id="UP000186817">
    <property type="component" value="Unassembled WGS sequence"/>
</dbReference>
<dbReference type="CDD" id="cd08023">
    <property type="entry name" value="GH16_laminarinase_like"/>
    <property type="match status" value="1"/>
</dbReference>
<dbReference type="InterPro" id="IPR004499">
    <property type="entry name" value="Pro-tRNA-ligase_IIa_arc-type"/>
</dbReference>
<evidence type="ECO:0000313" key="13">
    <source>
        <dbReference type="Proteomes" id="UP000186817"/>
    </source>
</evidence>
<evidence type="ECO:0000259" key="11">
    <source>
        <dbReference type="PROSITE" id="PS51762"/>
    </source>
</evidence>
<feature type="domain" description="Aminoacyl-transfer RNA synthetases class-II family profile" evidence="10">
    <location>
        <begin position="96"/>
        <end position="340"/>
    </location>
</feature>
<protein>
    <recommendedName>
        <fullName evidence="1">proline--tRNA ligase</fullName>
        <ecNumber evidence="1">6.1.1.15</ecNumber>
    </recommendedName>
    <alternativeName>
        <fullName evidence="7">Prolyl-tRNA synthetase</fullName>
    </alternativeName>
</protein>
<dbReference type="PROSITE" id="PS50862">
    <property type="entry name" value="AA_TRNA_LIGASE_II"/>
    <property type="match status" value="1"/>
</dbReference>
<dbReference type="InterPro" id="IPR004154">
    <property type="entry name" value="Anticodon-bd"/>
</dbReference>
<dbReference type="FunFam" id="3.40.50.800:FF:000005">
    <property type="entry name" value="bifunctional glutamate/proline--tRNA ligase"/>
    <property type="match status" value="1"/>
</dbReference>
<dbReference type="Pfam" id="PF09180">
    <property type="entry name" value="ProRS-C_1"/>
    <property type="match status" value="1"/>
</dbReference>
<dbReference type="Gene3D" id="3.30.110.30">
    <property type="entry name" value="C-terminal domain of ProRS"/>
    <property type="match status" value="1"/>
</dbReference>
<dbReference type="Pfam" id="PF00722">
    <property type="entry name" value="Glyco_hydro_16"/>
    <property type="match status" value="1"/>
</dbReference>
<dbReference type="InterPro" id="IPR013320">
    <property type="entry name" value="ConA-like_dom_sf"/>
</dbReference>
<evidence type="ECO:0000256" key="4">
    <source>
        <dbReference type="ARBA" id="ARBA00022840"/>
    </source>
</evidence>
<evidence type="ECO:0000256" key="1">
    <source>
        <dbReference type="ARBA" id="ARBA00012831"/>
    </source>
</evidence>
<dbReference type="GO" id="GO:0017101">
    <property type="term" value="C:aminoacyl-tRNA synthetase multienzyme complex"/>
    <property type="evidence" value="ECO:0007669"/>
    <property type="project" value="TreeGrafter"/>
</dbReference>
<evidence type="ECO:0000256" key="2">
    <source>
        <dbReference type="ARBA" id="ARBA00022598"/>
    </source>
</evidence>
<dbReference type="InterPro" id="IPR000757">
    <property type="entry name" value="Beta-glucanase-like"/>
</dbReference>
<organism evidence="12 13">
    <name type="scientific">Symbiodinium microadriaticum</name>
    <name type="common">Dinoflagellate</name>
    <name type="synonym">Zooxanthella microadriatica</name>
    <dbReference type="NCBI Taxonomy" id="2951"/>
    <lineage>
        <taxon>Eukaryota</taxon>
        <taxon>Sar</taxon>
        <taxon>Alveolata</taxon>
        <taxon>Dinophyceae</taxon>
        <taxon>Suessiales</taxon>
        <taxon>Symbiodiniaceae</taxon>
        <taxon>Symbiodinium</taxon>
    </lineage>
</organism>
<dbReference type="OrthoDB" id="1350766at2759"/>
<dbReference type="SUPFAM" id="SSF52954">
    <property type="entry name" value="Class II aaRS ABD-related"/>
    <property type="match status" value="1"/>
</dbReference>
<dbReference type="InterPro" id="IPR002316">
    <property type="entry name" value="Pro-tRNA-ligase_IIa"/>
</dbReference>
<evidence type="ECO:0000259" key="10">
    <source>
        <dbReference type="PROSITE" id="PS50862"/>
    </source>
</evidence>
<evidence type="ECO:0000256" key="9">
    <source>
        <dbReference type="SAM" id="MobiDB-lite"/>
    </source>
</evidence>
<reference evidence="12 13" key="1">
    <citation type="submission" date="2016-02" db="EMBL/GenBank/DDBJ databases">
        <title>Genome analysis of coral dinoflagellate symbionts highlights evolutionary adaptations to a symbiotic lifestyle.</title>
        <authorList>
            <person name="Aranda M."/>
            <person name="Li Y."/>
            <person name="Liew Y.J."/>
            <person name="Baumgarten S."/>
            <person name="Simakov O."/>
            <person name="Wilson M."/>
            <person name="Piel J."/>
            <person name="Ashoor H."/>
            <person name="Bougouffa S."/>
            <person name="Bajic V.B."/>
            <person name="Ryu T."/>
            <person name="Ravasi T."/>
            <person name="Bayer T."/>
            <person name="Micklem G."/>
            <person name="Kim H."/>
            <person name="Bhak J."/>
            <person name="Lajeunesse T.C."/>
            <person name="Voolstra C.R."/>
        </authorList>
    </citation>
    <scope>NUCLEOTIDE SEQUENCE [LARGE SCALE GENOMIC DNA]</scope>
    <source>
        <strain evidence="12 13">CCMP2467</strain>
    </source>
</reference>
<feature type="region of interest" description="Disordered" evidence="9">
    <location>
        <begin position="1"/>
        <end position="54"/>
    </location>
</feature>
<dbReference type="SUPFAM" id="SSF49899">
    <property type="entry name" value="Concanavalin A-like lectins/glucanases"/>
    <property type="match status" value="1"/>
</dbReference>
<keyword evidence="5" id="KW-0648">Protein biosynthesis</keyword>
<dbReference type="InterPro" id="IPR002314">
    <property type="entry name" value="aa-tRNA-synt_IIb"/>
</dbReference>
<dbReference type="PRINTS" id="PR01046">
    <property type="entry name" value="TRNASYNTHPRO"/>
</dbReference>
<dbReference type="SUPFAM" id="SSF55681">
    <property type="entry name" value="Class II aaRS and biotin synthetases"/>
    <property type="match status" value="1"/>
</dbReference>
<dbReference type="PANTHER" id="PTHR43382:SF2">
    <property type="entry name" value="BIFUNCTIONAL GLUTAMATE_PROLINE--TRNA LIGASE"/>
    <property type="match status" value="1"/>
</dbReference>
<evidence type="ECO:0000256" key="8">
    <source>
        <dbReference type="ARBA" id="ARBA00047671"/>
    </source>
</evidence>
<dbReference type="InterPro" id="IPR036621">
    <property type="entry name" value="Anticodon-bd_dom_sf"/>
</dbReference>
<gene>
    <name evidence="12" type="primary">YHR020W</name>
    <name evidence="12" type="ORF">AK812_SmicGene7286</name>
</gene>
<dbReference type="GO" id="GO:0005524">
    <property type="term" value="F:ATP binding"/>
    <property type="evidence" value="ECO:0007669"/>
    <property type="project" value="UniProtKB-KW"/>
</dbReference>
<dbReference type="PROSITE" id="PS51762">
    <property type="entry name" value="GH16_2"/>
    <property type="match status" value="1"/>
</dbReference>
<comment type="catalytic activity">
    <reaction evidence="8">
        <text>tRNA(Pro) + L-proline + ATP = L-prolyl-tRNA(Pro) + AMP + diphosphate</text>
        <dbReference type="Rhea" id="RHEA:14305"/>
        <dbReference type="Rhea" id="RHEA-COMP:9700"/>
        <dbReference type="Rhea" id="RHEA-COMP:9702"/>
        <dbReference type="ChEBI" id="CHEBI:30616"/>
        <dbReference type="ChEBI" id="CHEBI:33019"/>
        <dbReference type="ChEBI" id="CHEBI:60039"/>
        <dbReference type="ChEBI" id="CHEBI:78442"/>
        <dbReference type="ChEBI" id="CHEBI:78532"/>
        <dbReference type="ChEBI" id="CHEBI:456215"/>
        <dbReference type="EC" id="6.1.1.15"/>
    </reaction>
</comment>
<dbReference type="EMBL" id="LSRX01000103">
    <property type="protein sequence ID" value="OLQ09159.1"/>
    <property type="molecule type" value="Genomic_DNA"/>
</dbReference>
<feature type="compositionally biased region" description="Basic and acidic residues" evidence="9">
    <location>
        <begin position="9"/>
        <end position="48"/>
    </location>
</feature>
<dbReference type="GO" id="GO:0006433">
    <property type="term" value="P:prolyl-tRNA aminoacylation"/>
    <property type="evidence" value="ECO:0007669"/>
    <property type="project" value="InterPro"/>
</dbReference>
<evidence type="ECO:0000256" key="5">
    <source>
        <dbReference type="ARBA" id="ARBA00022917"/>
    </source>
</evidence>
<dbReference type="Gene3D" id="3.30.930.10">
    <property type="entry name" value="Bira Bifunctional Protein, Domain 2"/>
    <property type="match status" value="1"/>
</dbReference>
<dbReference type="Gene3D" id="2.60.120.200">
    <property type="match status" value="1"/>
</dbReference>
<keyword evidence="6" id="KW-0030">Aminoacyl-tRNA synthetase</keyword>
<keyword evidence="3" id="KW-0547">Nucleotide-binding</keyword>
<dbReference type="NCBIfam" id="TIGR00408">
    <property type="entry name" value="proS_fam_I"/>
    <property type="match status" value="1"/>
</dbReference>
<dbReference type="InterPro" id="IPR033721">
    <property type="entry name" value="ProRS_core_arch_euk"/>
</dbReference>
<dbReference type="FunFam" id="3.30.930.10:FF:000007">
    <property type="entry name" value="Bifunctional glutamate/proline--tRNA ligase"/>
    <property type="match status" value="1"/>
</dbReference>
<name>A0A1Q9ENZ6_SYMMI</name>
<dbReference type="CDD" id="cd00778">
    <property type="entry name" value="ProRS_core_arch_euk"/>
    <property type="match status" value="1"/>
</dbReference>
<dbReference type="GO" id="GO:0005975">
    <property type="term" value="P:carbohydrate metabolic process"/>
    <property type="evidence" value="ECO:0007669"/>
    <property type="project" value="InterPro"/>
</dbReference>
<keyword evidence="13" id="KW-1185">Reference proteome</keyword>
<dbReference type="GO" id="GO:0004553">
    <property type="term" value="F:hydrolase activity, hydrolyzing O-glycosyl compounds"/>
    <property type="evidence" value="ECO:0007669"/>
    <property type="project" value="InterPro"/>
</dbReference>
<evidence type="ECO:0000313" key="12">
    <source>
        <dbReference type="EMBL" id="OLQ09159.1"/>
    </source>
</evidence>